<proteinExistence type="predicted"/>
<sequence length="44" mass="5024">MANDSGFWISPIHSFCSAQRTHLVITFHSLNSVHLVCTHRNMNI</sequence>
<dbReference type="AlphaFoldDB" id="A0A0E9V4I1"/>
<reference evidence="1" key="2">
    <citation type="journal article" date="2015" name="Fish Shellfish Immunol.">
        <title>Early steps in the European eel (Anguilla anguilla)-Vibrio vulnificus interaction in the gills: Role of the RtxA13 toxin.</title>
        <authorList>
            <person name="Callol A."/>
            <person name="Pajuelo D."/>
            <person name="Ebbesson L."/>
            <person name="Teles M."/>
            <person name="MacKenzie S."/>
            <person name="Amaro C."/>
        </authorList>
    </citation>
    <scope>NUCLEOTIDE SEQUENCE</scope>
</reference>
<dbReference type="EMBL" id="GBXM01036242">
    <property type="protein sequence ID" value="JAH72335.1"/>
    <property type="molecule type" value="Transcribed_RNA"/>
</dbReference>
<reference evidence="1" key="1">
    <citation type="submission" date="2014-11" db="EMBL/GenBank/DDBJ databases">
        <authorList>
            <person name="Amaro Gonzalez C."/>
        </authorList>
    </citation>
    <scope>NUCLEOTIDE SEQUENCE</scope>
</reference>
<evidence type="ECO:0000313" key="1">
    <source>
        <dbReference type="EMBL" id="JAH72335.1"/>
    </source>
</evidence>
<accession>A0A0E9V4I1</accession>
<name>A0A0E9V4I1_ANGAN</name>
<organism evidence="1">
    <name type="scientific">Anguilla anguilla</name>
    <name type="common">European freshwater eel</name>
    <name type="synonym">Muraena anguilla</name>
    <dbReference type="NCBI Taxonomy" id="7936"/>
    <lineage>
        <taxon>Eukaryota</taxon>
        <taxon>Metazoa</taxon>
        <taxon>Chordata</taxon>
        <taxon>Craniata</taxon>
        <taxon>Vertebrata</taxon>
        <taxon>Euteleostomi</taxon>
        <taxon>Actinopterygii</taxon>
        <taxon>Neopterygii</taxon>
        <taxon>Teleostei</taxon>
        <taxon>Anguilliformes</taxon>
        <taxon>Anguillidae</taxon>
        <taxon>Anguilla</taxon>
    </lineage>
</organism>
<protein>
    <submittedName>
        <fullName evidence="1">Uncharacterized protein</fullName>
    </submittedName>
</protein>